<dbReference type="Pfam" id="PF07681">
    <property type="entry name" value="DoxX"/>
    <property type="match status" value="1"/>
</dbReference>
<evidence type="ECO:0000256" key="4">
    <source>
        <dbReference type="ARBA" id="ARBA00022692"/>
    </source>
</evidence>
<comment type="caution">
    <text evidence="8">The sequence shown here is derived from an EMBL/GenBank/DDBJ whole genome shotgun (WGS) entry which is preliminary data.</text>
</comment>
<sequence length="127" mass="13580">MSGNIERFILRIMVGGMLLFHGISKLQHGIGAVKAMVVGHGLPEVLAYGVYVGEVLAPLLLLLGISSRVWAGVIVVNMLMAIWLTNFKGMLTLGAHGAWGMEAVMFYLLGALAITLLGSGRYAVLRD</sequence>
<reference evidence="8 9" key="1">
    <citation type="submission" date="2015-11" db="EMBL/GenBank/DDBJ databases">
        <title>Draft genome of Sulfurovum riftiae 1812E, a member of the Epsilonproteobacteria isolated from the tube of the deep-sea hydrothermal vent tubewom Riftia pachyptila.</title>
        <authorList>
            <person name="Vetriani C."/>
            <person name="Giovannelli D."/>
        </authorList>
    </citation>
    <scope>NUCLEOTIDE SEQUENCE [LARGE SCALE GENOMIC DNA]</scope>
    <source>
        <strain evidence="8 9">1812E</strain>
    </source>
</reference>
<feature type="transmembrane region" description="Helical" evidence="7">
    <location>
        <begin position="105"/>
        <end position="124"/>
    </location>
</feature>
<dbReference type="STRING" id="1630136.AS592_01140"/>
<keyword evidence="3" id="KW-1003">Cell membrane</keyword>
<gene>
    <name evidence="8" type="ORF">AS592_01140</name>
</gene>
<comment type="similarity">
    <text evidence="2">Belongs to the DoxX family.</text>
</comment>
<evidence type="ECO:0000256" key="7">
    <source>
        <dbReference type="SAM" id="Phobius"/>
    </source>
</evidence>
<keyword evidence="4 7" id="KW-0812">Transmembrane</keyword>
<evidence type="ECO:0000256" key="6">
    <source>
        <dbReference type="ARBA" id="ARBA00023136"/>
    </source>
</evidence>
<evidence type="ECO:0000313" key="8">
    <source>
        <dbReference type="EMBL" id="KYJ85669.1"/>
    </source>
</evidence>
<dbReference type="PANTHER" id="PTHR33452:SF1">
    <property type="entry name" value="INNER MEMBRANE PROTEIN YPHA-RELATED"/>
    <property type="match status" value="1"/>
</dbReference>
<comment type="subcellular location">
    <subcellularLocation>
        <location evidence="1">Cell membrane</location>
        <topology evidence="1">Multi-pass membrane protein</topology>
    </subcellularLocation>
</comment>
<evidence type="ECO:0000256" key="1">
    <source>
        <dbReference type="ARBA" id="ARBA00004651"/>
    </source>
</evidence>
<evidence type="ECO:0000256" key="3">
    <source>
        <dbReference type="ARBA" id="ARBA00022475"/>
    </source>
</evidence>
<dbReference type="RefSeq" id="WP_067332518.1">
    <property type="nucleotide sequence ID" value="NZ_LNKT01000071.1"/>
</dbReference>
<dbReference type="OrthoDB" id="280866at2"/>
<accession>A0A151CDX3</accession>
<feature type="transmembrane region" description="Helical" evidence="7">
    <location>
        <begin position="69"/>
        <end position="85"/>
    </location>
</feature>
<name>A0A151CDX3_9BACT</name>
<evidence type="ECO:0000256" key="5">
    <source>
        <dbReference type="ARBA" id="ARBA00022989"/>
    </source>
</evidence>
<dbReference type="InterPro" id="IPR032808">
    <property type="entry name" value="DoxX"/>
</dbReference>
<keyword evidence="5 7" id="KW-1133">Transmembrane helix</keyword>
<evidence type="ECO:0000313" key="9">
    <source>
        <dbReference type="Proteomes" id="UP000075359"/>
    </source>
</evidence>
<feature type="transmembrane region" description="Helical" evidence="7">
    <location>
        <begin position="45"/>
        <end position="62"/>
    </location>
</feature>
<dbReference type="GO" id="GO:0005886">
    <property type="term" value="C:plasma membrane"/>
    <property type="evidence" value="ECO:0007669"/>
    <property type="project" value="UniProtKB-SubCell"/>
</dbReference>
<dbReference type="AlphaFoldDB" id="A0A151CDX3"/>
<protein>
    <submittedName>
        <fullName evidence="8">GntR family transcriptional regulator</fullName>
    </submittedName>
</protein>
<dbReference type="InterPro" id="IPR051907">
    <property type="entry name" value="DoxX-like_oxidoreductase"/>
</dbReference>
<keyword evidence="9" id="KW-1185">Reference proteome</keyword>
<dbReference type="PANTHER" id="PTHR33452">
    <property type="entry name" value="OXIDOREDUCTASE CATD-RELATED"/>
    <property type="match status" value="1"/>
</dbReference>
<keyword evidence="6 7" id="KW-0472">Membrane</keyword>
<evidence type="ECO:0000256" key="2">
    <source>
        <dbReference type="ARBA" id="ARBA00006679"/>
    </source>
</evidence>
<dbReference type="EMBL" id="LNKT01000071">
    <property type="protein sequence ID" value="KYJ85669.1"/>
    <property type="molecule type" value="Genomic_DNA"/>
</dbReference>
<dbReference type="Proteomes" id="UP000075359">
    <property type="component" value="Unassembled WGS sequence"/>
</dbReference>
<organism evidence="8 9">
    <name type="scientific">Sulfurovum riftiae</name>
    <dbReference type="NCBI Taxonomy" id="1630136"/>
    <lineage>
        <taxon>Bacteria</taxon>
        <taxon>Pseudomonadati</taxon>
        <taxon>Campylobacterota</taxon>
        <taxon>Epsilonproteobacteria</taxon>
        <taxon>Campylobacterales</taxon>
        <taxon>Sulfurovaceae</taxon>
        <taxon>Sulfurovum</taxon>
    </lineage>
</organism>
<feature type="transmembrane region" description="Helical" evidence="7">
    <location>
        <begin position="12"/>
        <end position="33"/>
    </location>
</feature>
<proteinExistence type="inferred from homology"/>